<evidence type="ECO:0000256" key="4">
    <source>
        <dbReference type="ARBA" id="ARBA00019595"/>
    </source>
</evidence>
<dbReference type="PANTHER" id="PTHR21047">
    <property type="entry name" value="DTDP-6-DEOXY-D-GLUCOSE-3,5 EPIMERASE"/>
    <property type="match status" value="1"/>
</dbReference>
<dbReference type="InterPro" id="IPR000888">
    <property type="entry name" value="RmlC-like"/>
</dbReference>
<gene>
    <name evidence="6" type="primary">rfbC</name>
    <name evidence="6" type="ORF">Thiowin_02265</name>
</gene>
<protein>
    <recommendedName>
        <fullName evidence="4 5">dTDP-4-dehydrorhamnose 3,5-epimerase</fullName>
        <ecNumber evidence="3 5">5.1.3.13</ecNumber>
    </recommendedName>
    <alternativeName>
        <fullName evidence="5">Thymidine diphospho-4-keto-rhamnose 3,5-epimerase</fullName>
    </alternativeName>
</protein>
<dbReference type="PANTHER" id="PTHR21047:SF2">
    <property type="entry name" value="THYMIDINE DIPHOSPHO-4-KETO-RHAMNOSE 3,5-EPIMERASE"/>
    <property type="match status" value="1"/>
</dbReference>
<dbReference type="RefSeq" id="WP_328987785.1">
    <property type="nucleotide sequence ID" value="NZ_CP121472.1"/>
</dbReference>
<dbReference type="Gene3D" id="2.60.120.10">
    <property type="entry name" value="Jelly Rolls"/>
    <property type="match status" value="1"/>
</dbReference>
<evidence type="ECO:0000256" key="3">
    <source>
        <dbReference type="ARBA" id="ARBA00012098"/>
    </source>
</evidence>
<dbReference type="GO" id="GO:0008830">
    <property type="term" value="F:dTDP-4-dehydrorhamnose 3,5-epimerase activity"/>
    <property type="evidence" value="ECO:0007669"/>
    <property type="project" value="UniProtKB-EC"/>
</dbReference>
<comment type="pathway">
    <text evidence="5">Carbohydrate biosynthesis; dTDP-L-rhamnose biosynthesis.</text>
</comment>
<comment type="similarity">
    <text evidence="5">Belongs to the dTDP-4-dehydrorhamnose 3,5-epimerase family.</text>
</comment>
<dbReference type="InterPro" id="IPR011051">
    <property type="entry name" value="RmlC_Cupin_sf"/>
</dbReference>
<evidence type="ECO:0000256" key="1">
    <source>
        <dbReference type="ARBA" id="ARBA00001298"/>
    </source>
</evidence>
<keyword evidence="7" id="KW-1185">Reference proteome</keyword>
<evidence type="ECO:0000313" key="7">
    <source>
        <dbReference type="Proteomes" id="UP001432180"/>
    </source>
</evidence>
<comment type="catalytic activity">
    <reaction evidence="1 5">
        <text>dTDP-4-dehydro-6-deoxy-alpha-D-glucose = dTDP-4-dehydro-beta-L-rhamnose</text>
        <dbReference type="Rhea" id="RHEA:16969"/>
        <dbReference type="ChEBI" id="CHEBI:57649"/>
        <dbReference type="ChEBI" id="CHEBI:62830"/>
        <dbReference type="EC" id="5.1.3.13"/>
    </reaction>
</comment>
<dbReference type="CDD" id="cd00438">
    <property type="entry name" value="cupin_RmlC"/>
    <property type="match status" value="1"/>
</dbReference>
<dbReference type="SUPFAM" id="SSF51182">
    <property type="entry name" value="RmlC-like cupins"/>
    <property type="match status" value="1"/>
</dbReference>
<dbReference type="EC" id="5.1.3.13" evidence="3 5"/>
<evidence type="ECO:0000256" key="5">
    <source>
        <dbReference type="RuleBase" id="RU364069"/>
    </source>
</evidence>
<comment type="subunit">
    <text evidence="5">Homodimer.</text>
</comment>
<sequence>MNILTTALPDVLIIEPKAFGDERGFFIETWQRERYAEAGIGPAFVQDNLAYSRHGVLRGLHLQNPYAQGKLVQVLRGEVFDVAVDVRSGSPSFGRWYGCLLSSENKRQFWVPAGFAHGYLVTGEDALFHYKCTASYHPETQFSVRWDDPAIGIDWPLKSEPGSSGEPILSAADRTALPLAEINPERLPIFDPSTPG</sequence>
<proteinExistence type="inferred from homology"/>
<dbReference type="Pfam" id="PF00908">
    <property type="entry name" value="dTDP_sugar_isom"/>
    <property type="match status" value="1"/>
</dbReference>
<dbReference type="NCBIfam" id="TIGR01221">
    <property type="entry name" value="rmlC"/>
    <property type="match status" value="1"/>
</dbReference>
<name>A0ABZ0S9S5_9GAMM</name>
<keyword evidence="5 6" id="KW-0413">Isomerase</keyword>
<organism evidence="6 7">
    <name type="scientific">Thiorhodovibrio winogradskyi</name>
    <dbReference type="NCBI Taxonomy" id="77007"/>
    <lineage>
        <taxon>Bacteria</taxon>
        <taxon>Pseudomonadati</taxon>
        <taxon>Pseudomonadota</taxon>
        <taxon>Gammaproteobacteria</taxon>
        <taxon>Chromatiales</taxon>
        <taxon>Chromatiaceae</taxon>
        <taxon>Thiorhodovibrio</taxon>
    </lineage>
</organism>
<accession>A0ABZ0S9S5</accession>
<dbReference type="EMBL" id="CP121472">
    <property type="protein sequence ID" value="WPL17269.1"/>
    <property type="molecule type" value="Genomic_DNA"/>
</dbReference>
<reference evidence="6 7" key="1">
    <citation type="journal article" date="2023" name="Microorganisms">
        <title>Thiorhodovibrio frisius and Trv. litoralis spp. nov., Two Novel Members from a Clade of Fastidious Purple Sulfur Bacteria That Exhibit Unique Red-Shifted Light-Harvesting Capabilities.</title>
        <authorList>
            <person name="Methner A."/>
            <person name="Kuzyk S.B."/>
            <person name="Petersen J."/>
            <person name="Bauer S."/>
            <person name="Brinkmann H."/>
            <person name="Sichau K."/>
            <person name="Wanner G."/>
            <person name="Wolf J."/>
            <person name="Neumann-Schaal M."/>
            <person name="Henke P."/>
            <person name="Tank M."/>
            <person name="Sproer C."/>
            <person name="Bunk B."/>
            <person name="Overmann J."/>
        </authorList>
    </citation>
    <scope>NUCLEOTIDE SEQUENCE [LARGE SCALE GENOMIC DNA]</scope>
    <source>
        <strain evidence="6 7">DSM 6702</strain>
    </source>
</reference>
<dbReference type="Proteomes" id="UP001432180">
    <property type="component" value="Chromosome"/>
</dbReference>
<evidence type="ECO:0000313" key="6">
    <source>
        <dbReference type="EMBL" id="WPL17269.1"/>
    </source>
</evidence>
<evidence type="ECO:0000256" key="2">
    <source>
        <dbReference type="ARBA" id="ARBA00001997"/>
    </source>
</evidence>
<comment type="function">
    <text evidence="2 5">Catalyzes the epimerization of the C3' and C5'positions of dTDP-6-deoxy-D-xylo-4-hexulose, forming dTDP-6-deoxy-L-lyxo-4-hexulose.</text>
</comment>
<dbReference type="InterPro" id="IPR014710">
    <property type="entry name" value="RmlC-like_jellyroll"/>
</dbReference>